<accession>A0A9W6KK09</accession>
<dbReference type="InterPro" id="IPR002397">
    <property type="entry name" value="Cyt_P450_B"/>
</dbReference>
<protein>
    <submittedName>
        <fullName evidence="3">Cytochrome P450</fullName>
    </submittedName>
</protein>
<dbReference type="GO" id="GO:0005506">
    <property type="term" value="F:iron ion binding"/>
    <property type="evidence" value="ECO:0007669"/>
    <property type="project" value="InterPro"/>
</dbReference>
<dbReference type="Gene3D" id="1.10.630.10">
    <property type="entry name" value="Cytochrome P450"/>
    <property type="match status" value="1"/>
</dbReference>
<dbReference type="PRINTS" id="PR00359">
    <property type="entry name" value="BP450"/>
</dbReference>
<dbReference type="CDD" id="cd11033">
    <property type="entry name" value="CYP142-like"/>
    <property type="match status" value="1"/>
</dbReference>
<proteinExistence type="inferred from homology"/>
<dbReference type="GO" id="GO:0004497">
    <property type="term" value="F:monooxygenase activity"/>
    <property type="evidence" value="ECO:0007669"/>
    <property type="project" value="UniProtKB-KW"/>
</dbReference>
<dbReference type="GO" id="GO:0016705">
    <property type="term" value="F:oxidoreductase activity, acting on paired donors, with incorporation or reduction of molecular oxygen"/>
    <property type="evidence" value="ECO:0007669"/>
    <property type="project" value="InterPro"/>
</dbReference>
<evidence type="ECO:0000313" key="3">
    <source>
        <dbReference type="EMBL" id="GLL02933.1"/>
    </source>
</evidence>
<dbReference type="InterPro" id="IPR036396">
    <property type="entry name" value="Cyt_P450_sf"/>
</dbReference>
<dbReference type="PROSITE" id="PS00086">
    <property type="entry name" value="CYTOCHROME_P450"/>
    <property type="match status" value="1"/>
</dbReference>
<dbReference type="PANTHER" id="PTHR46696">
    <property type="entry name" value="P450, PUTATIVE (EUROFUNG)-RELATED"/>
    <property type="match status" value="1"/>
</dbReference>
<comment type="similarity">
    <text evidence="1 2">Belongs to the cytochrome P450 family.</text>
</comment>
<dbReference type="InterPro" id="IPR017972">
    <property type="entry name" value="Cyt_P450_CS"/>
</dbReference>
<dbReference type="PANTHER" id="PTHR46696:SF1">
    <property type="entry name" value="CYTOCHROME P450 YJIB-RELATED"/>
    <property type="match status" value="1"/>
</dbReference>
<keyword evidence="2" id="KW-0503">Monooxygenase</keyword>
<gene>
    <name evidence="3" type="ORF">GCM10017581_046750</name>
</gene>
<dbReference type="RefSeq" id="WP_261962879.1">
    <property type="nucleotide sequence ID" value="NZ_BAAAXA010000003.1"/>
</dbReference>
<organism evidence="3 4">
    <name type="scientific">Dactylosporangium matsuzakiense</name>
    <dbReference type="NCBI Taxonomy" id="53360"/>
    <lineage>
        <taxon>Bacteria</taxon>
        <taxon>Bacillati</taxon>
        <taxon>Actinomycetota</taxon>
        <taxon>Actinomycetes</taxon>
        <taxon>Micromonosporales</taxon>
        <taxon>Micromonosporaceae</taxon>
        <taxon>Dactylosporangium</taxon>
    </lineage>
</organism>
<keyword evidence="4" id="KW-1185">Reference proteome</keyword>
<dbReference type="GO" id="GO:0020037">
    <property type="term" value="F:heme binding"/>
    <property type="evidence" value="ECO:0007669"/>
    <property type="project" value="InterPro"/>
</dbReference>
<evidence type="ECO:0000313" key="4">
    <source>
        <dbReference type="Proteomes" id="UP001143480"/>
    </source>
</evidence>
<dbReference type="Proteomes" id="UP001143480">
    <property type="component" value="Unassembled WGS sequence"/>
</dbReference>
<dbReference type="Pfam" id="PF00067">
    <property type="entry name" value="p450"/>
    <property type="match status" value="1"/>
</dbReference>
<evidence type="ECO:0000256" key="1">
    <source>
        <dbReference type="ARBA" id="ARBA00010617"/>
    </source>
</evidence>
<reference evidence="3" key="1">
    <citation type="journal article" date="2014" name="Int. J. Syst. Evol. Microbiol.">
        <title>Complete genome sequence of Corynebacterium casei LMG S-19264T (=DSM 44701T), isolated from a smear-ripened cheese.</title>
        <authorList>
            <consortium name="US DOE Joint Genome Institute (JGI-PGF)"/>
            <person name="Walter F."/>
            <person name="Albersmeier A."/>
            <person name="Kalinowski J."/>
            <person name="Ruckert C."/>
        </authorList>
    </citation>
    <scope>NUCLEOTIDE SEQUENCE</scope>
    <source>
        <strain evidence="3">VKM Ac-1321</strain>
    </source>
</reference>
<dbReference type="SUPFAM" id="SSF48264">
    <property type="entry name" value="Cytochrome P450"/>
    <property type="match status" value="1"/>
</dbReference>
<keyword evidence="2" id="KW-0349">Heme</keyword>
<reference evidence="3" key="2">
    <citation type="submission" date="2023-01" db="EMBL/GenBank/DDBJ databases">
        <authorList>
            <person name="Sun Q."/>
            <person name="Evtushenko L."/>
        </authorList>
    </citation>
    <scope>NUCLEOTIDE SEQUENCE</scope>
    <source>
        <strain evidence="3">VKM Ac-1321</strain>
    </source>
</reference>
<keyword evidence="2" id="KW-0560">Oxidoreductase</keyword>
<dbReference type="EMBL" id="BSFP01000027">
    <property type="protein sequence ID" value="GLL02933.1"/>
    <property type="molecule type" value="Genomic_DNA"/>
</dbReference>
<name>A0A9W6KK09_9ACTN</name>
<dbReference type="InterPro" id="IPR001128">
    <property type="entry name" value="Cyt_P450"/>
</dbReference>
<keyword evidence="2" id="KW-0479">Metal-binding</keyword>
<sequence length="422" mass="47117">MTLIVPTIDLTDESMFERNEFWPALAWLRENDPVHWHEEGSQATQASSVETRSAGAGSGPGFWALTRYADIAAVYADHEGFSSRYGMRLGSNADAVAAVSQRMLIVSDPPDHTHLKRVLSREFGPSELPRLERTVRRVAAEVMDEAVVTGDIDFLEIAKLLPNYVVCAVMDLPREDWAWLGQITTEAFEGEDTLRRSGAHGEIFLYFEDLVHQRRGGDGDDFVSRIARARRASEVPGEERLLTDEEIIFNCNGVLAGANETTRYSTAGGLLALIERPEQWARLRTAGPEGIASAVEEILRWTVPGVHALRTATRNTEIGGKQIRAGERVTLWNVSANRDESMFDAPEEFRFDRSPNRHITFGAGRHLCLGARLARIELAAFLTELIDRVDRAELRGTPRYNASNFTWGLNHLPVRLVPKRAA</sequence>
<keyword evidence="2" id="KW-0408">Iron</keyword>
<comment type="caution">
    <text evidence="3">The sequence shown here is derived from an EMBL/GenBank/DDBJ whole genome shotgun (WGS) entry which is preliminary data.</text>
</comment>
<dbReference type="AlphaFoldDB" id="A0A9W6KK09"/>
<evidence type="ECO:0000256" key="2">
    <source>
        <dbReference type="RuleBase" id="RU000461"/>
    </source>
</evidence>